<protein>
    <recommendedName>
        <fullName evidence="4">Phosphoglycerate mutase</fullName>
    </recommendedName>
</protein>
<dbReference type="Pfam" id="PF00300">
    <property type="entry name" value="His_Phos_1"/>
    <property type="match status" value="1"/>
</dbReference>
<accession>A0ABN2NFT0</accession>
<name>A0ABN2NFT0_9MICO</name>
<dbReference type="PANTHER" id="PTHR48100">
    <property type="entry name" value="BROAD-SPECIFICITY PHOSPHATASE YOR283W-RELATED"/>
    <property type="match status" value="1"/>
</dbReference>
<evidence type="ECO:0000256" key="1">
    <source>
        <dbReference type="SAM" id="MobiDB-lite"/>
    </source>
</evidence>
<dbReference type="InterPro" id="IPR013078">
    <property type="entry name" value="His_Pase_superF_clade-1"/>
</dbReference>
<evidence type="ECO:0000313" key="2">
    <source>
        <dbReference type="EMBL" id="GAA1867303.1"/>
    </source>
</evidence>
<dbReference type="SMART" id="SM00855">
    <property type="entry name" value="PGAM"/>
    <property type="match status" value="1"/>
</dbReference>
<gene>
    <name evidence="2" type="ORF">GCM10009751_26880</name>
</gene>
<dbReference type="EMBL" id="BAAANL010000005">
    <property type="protein sequence ID" value="GAA1867303.1"/>
    <property type="molecule type" value="Genomic_DNA"/>
</dbReference>
<sequence>MAAAPDPTQAAPGYDTHMRRPPGSVSRFDGALPLTAVLVRHGVTPMTEAGAYSGSDVPGPALSARGRGQAAEAADAVFRIGRDVRGLWPDVPQPSAVVASPMVRTQETAAAVGRRLGLPVTQDEQFAECRFGDWEGLTAAQIEAGWPGELHLWHSTGTFVPPRGESYAQVGARVWDGMQELVSGGVGRTVVVVGHAAQIRTAVGQAMGAPASHWSRIRIPPASLSVLRLWADGASEVTTVGFPTDS</sequence>
<organism evidence="2 3">
    <name type="scientific">Myceligenerans crystallogenes</name>
    <dbReference type="NCBI Taxonomy" id="316335"/>
    <lineage>
        <taxon>Bacteria</taxon>
        <taxon>Bacillati</taxon>
        <taxon>Actinomycetota</taxon>
        <taxon>Actinomycetes</taxon>
        <taxon>Micrococcales</taxon>
        <taxon>Promicromonosporaceae</taxon>
        <taxon>Myceligenerans</taxon>
    </lineage>
</organism>
<dbReference type="CDD" id="cd07067">
    <property type="entry name" value="HP_PGM_like"/>
    <property type="match status" value="1"/>
</dbReference>
<evidence type="ECO:0008006" key="4">
    <source>
        <dbReference type="Google" id="ProtNLM"/>
    </source>
</evidence>
<keyword evidence="3" id="KW-1185">Reference proteome</keyword>
<dbReference type="PANTHER" id="PTHR48100:SF62">
    <property type="entry name" value="GLUCOSYL-3-PHOSPHOGLYCERATE PHOSPHATASE"/>
    <property type="match status" value="1"/>
</dbReference>
<dbReference type="InterPro" id="IPR050275">
    <property type="entry name" value="PGM_Phosphatase"/>
</dbReference>
<dbReference type="Gene3D" id="3.40.50.1240">
    <property type="entry name" value="Phosphoglycerate mutase-like"/>
    <property type="match status" value="1"/>
</dbReference>
<comment type="caution">
    <text evidence="2">The sequence shown here is derived from an EMBL/GenBank/DDBJ whole genome shotgun (WGS) entry which is preliminary data.</text>
</comment>
<evidence type="ECO:0000313" key="3">
    <source>
        <dbReference type="Proteomes" id="UP001501094"/>
    </source>
</evidence>
<feature type="region of interest" description="Disordered" evidence="1">
    <location>
        <begin position="1"/>
        <end position="27"/>
    </location>
</feature>
<reference evidence="2 3" key="1">
    <citation type="journal article" date="2019" name="Int. J. Syst. Evol. Microbiol.">
        <title>The Global Catalogue of Microorganisms (GCM) 10K type strain sequencing project: providing services to taxonomists for standard genome sequencing and annotation.</title>
        <authorList>
            <consortium name="The Broad Institute Genomics Platform"/>
            <consortium name="The Broad Institute Genome Sequencing Center for Infectious Disease"/>
            <person name="Wu L."/>
            <person name="Ma J."/>
        </authorList>
    </citation>
    <scope>NUCLEOTIDE SEQUENCE [LARGE SCALE GENOMIC DNA]</scope>
    <source>
        <strain evidence="2 3">JCM 14326</strain>
    </source>
</reference>
<dbReference type="InterPro" id="IPR029033">
    <property type="entry name" value="His_PPase_superfam"/>
</dbReference>
<dbReference type="SUPFAM" id="SSF53254">
    <property type="entry name" value="Phosphoglycerate mutase-like"/>
    <property type="match status" value="1"/>
</dbReference>
<proteinExistence type="predicted"/>
<dbReference type="Proteomes" id="UP001501094">
    <property type="component" value="Unassembled WGS sequence"/>
</dbReference>
<dbReference type="RefSeq" id="WP_344103703.1">
    <property type="nucleotide sequence ID" value="NZ_BAAANL010000005.1"/>
</dbReference>